<sequence length="461" mass="54405">MKMYNSIIKYRNFYAFILFFLSILISVFTQNISVLVHTTIFFFLGFLLLKLIDKKKTEALCIYIFFFLIYYVFTFITDCIYVRNYNTDFFYALDSVKYFGLSVYLEKNNANIQRYLFEYRFAPGYGYIVYFICKLSNFIGGTNTVFLHKIHIVFLSSSIISYTYIIGRNLLQNLNPKILFKYILLFGFISHFFTFSAILIRDIHIVFLYTLSFLILTKKNDLTNFLILVLLSFLVFQFRVANGLFSIIFILCFFYKNVLELKSKRKIKIYTVLLALLALIIIGLFNSLIDLSDIDDKATNYEAYHDEMLKNGSGLAKTIYKLPVIVRPFLFTILSQLAPIPAFQVTFLSVTKQYQYLLLPLAGSVIFWIYVDIIILFNFFKKKYRKNIPNLLVVFLIISLLFILVTSATSPEFRRLLPVYPIIFLYFIFIYDKIRLSYKRNVLTLYIMAYAMISIIFIFLK</sequence>
<keyword evidence="1" id="KW-0472">Membrane</keyword>
<dbReference type="EMBL" id="CP035532">
    <property type="protein sequence ID" value="QBA22737.1"/>
    <property type="molecule type" value="Genomic_DNA"/>
</dbReference>
<feature type="transmembrane region" description="Helical" evidence="1">
    <location>
        <begin position="183"/>
        <end position="216"/>
    </location>
</feature>
<organism evidence="2">
    <name type="scientific">Chryseobacterium indologenes</name>
    <name type="common">Flavobacterium indologenes</name>
    <dbReference type="NCBI Taxonomy" id="253"/>
    <lineage>
        <taxon>Bacteria</taxon>
        <taxon>Pseudomonadati</taxon>
        <taxon>Bacteroidota</taxon>
        <taxon>Flavobacteriia</taxon>
        <taxon>Flavobacteriales</taxon>
        <taxon>Weeksellaceae</taxon>
        <taxon>Chryseobacterium group</taxon>
        <taxon>Chryseobacterium</taxon>
    </lineage>
</organism>
<accession>A0A411DQX0</accession>
<evidence type="ECO:0008006" key="3">
    <source>
        <dbReference type="Google" id="ProtNLM"/>
    </source>
</evidence>
<feature type="transmembrane region" description="Helical" evidence="1">
    <location>
        <begin position="34"/>
        <end position="52"/>
    </location>
</feature>
<protein>
    <recommendedName>
        <fullName evidence="3">Glycosyltransferase RgtA/B/C/D-like domain-containing protein</fullName>
    </recommendedName>
</protein>
<keyword evidence="1" id="KW-1133">Transmembrane helix</keyword>
<proteinExistence type="predicted"/>
<dbReference type="AlphaFoldDB" id="A0A411DQX0"/>
<feature type="transmembrane region" description="Helical" evidence="1">
    <location>
        <begin position="59"/>
        <end position="83"/>
    </location>
</feature>
<feature type="transmembrane region" description="Helical" evidence="1">
    <location>
        <begin position="222"/>
        <end position="255"/>
    </location>
</feature>
<feature type="transmembrane region" description="Helical" evidence="1">
    <location>
        <begin position="415"/>
        <end position="431"/>
    </location>
</feature>
<evidence type="ECO:0000256" key="1">
    <source>
        <dbReference type="SAM" id="Phobius"/>
    </source>
</evidence>
<feature type="transmembrane region" description="Helical" evidence="1">
    <location>
        <begin position="152"/>
        <end position="171"/>
    </location>
</feature>
<gene>
    <name evidence="2" type="ORF">EU348_16730</name>
</gene>
<name>A0A411DQX0_CHRID</name>
<feature type="transmembrane region" description="Helical" evidence="1">
    <location>
        <begin position="12"/>
        <end position="28"/>
    </location>
</feature>
<feature type="transmembrane region" description="Helical" evidence="1">
    <location>
        <begin position="357"/>
        <end position="379"/>
    </location>
</feature>
<feature type="transmembrane region" description="Helical" evidence="1">
    <location>
        <begin position="443"/>
        <end position="460"/>
    </location>
</feature>
<reference evidence="2" key="1">
    <citation type="submission" date="2019-01" db="EMBL/GenBank/DDBJ databases">
        <title>Whole Genome Sequencing for Putative Detection of Antimicrobial Resistance and Potential Virulence Factors in Chryseobacterium indologenes isolated from Nile Tilapia in Tanzania.</title>
        <authorList>
            <person name="Mwega E."/>
            <person name="Mutoloki S."/>
            <person name="Mugimba K."/>
            <person name="Colquhoun D."/>
            <person name="Mdegela R."/>
            <person name="Evensen O."/>
            <person name="Wasteson Y."/>
        </authorList>
    </citation>
    <scope>NUCLEOTIDE SEQUENCE [LARGE SCALE GENOMIC DNA]</scope>
    <source>
        <strain evidence="2">StR 01</strain>
    </source>
</reference>
<evidence type="ECO:0000313" key="2">
    <source>
        <dbReference type="EMBL" id="QBA22737.1"/>
    </source>
</evidence>
<feature type="transmembrane region" description="Helical" evidence="1">
    <location>
        <begin position="267"/>
        <end position="289"/>
    </location>
</feature>
<keyword evidence="1" id="KW-0812">Transmembrane</keyword>
<feature type="transmembrane region" description="Helical" evidence="1">
    <location>
        <begin position="391"/>
        <end position="409"/>
    </location>
</feature>